<sequence>MRIGFVGTGGIANYHLEHLVKIKEAEIVALCDVAEERAKRAAKKYGGTAYSDYKKMLDKEKLDALYICVPPFAHQSQELLAAEREIPFFVEKPIAISLDYTKKVEGEIAKKNLITAVGYQDRYQDIAGYVKKLLAGKKVGLFLGYWMGGMPGVSWWRRKEQSGGQAVEQTTHIFDLARYLFGEVEKVAAFGRTGLMEDIENYNVEDASSATLYFKNGVIGTIFSACFLSYQGKCGMDIYLKNLAIEYKERISIKITEPSKSTEINVGNDFGLLEDQIFVEAVKKKDSSKIRSSYGDAVKTLAVTLAVNESIASGKPVEVKY</sequence>
<gene>
    <name evidence="3" type="ORF">COS11_07330</name>
</gene>
<dbReference type="Gene3D" id="3.40.50.720">
    <property type="entry name" value="NAD(P)-binding Rossmann-like Domain"/>
    <property type="match status" value="1"/>
</dbReference>
<name>A0A2M7E6W1_9BACT</name>
<dbReference type="Gene3D" id="3.30.360.10">
    <property type="entry name" value="Dihydrodipicolinate Reductase, domain 2"/>
    <property type="match status" value="1"/>
</dbReference>
<feature type="domain" description="Gfo/Idh/MocA-like oxidoreductase N-terminal" evidence="1">
    <location>
        <begin position="1"/>
        <end position="119"/>
    </location>
</feature>
<evidence type="ECO:0000313" key="3">
    <source>
        <dbReference type="EMBL" id="PIV63454.1"/>
    </source>
</evidence>
<dbReference type="InterPro" id="IPR000683">
    <property type="entry name" value="Gfo/Idh/MocA-like_OxRdtase_N"/>
</dbReference>
<evidence type="ECO:0000313" key="4">
    <source>
        <dbReference type="Proteomes" id="UP000228886"/>
    </source>
</evidence>
<comment type="caution">
    <text evidence="3">The sequence shown here is derived from an EMBL/GenBank/DDBJ whole genome shotgun (WGS) entry which is preliminary data.</text>
</comment>
<reference evidence="4" key="1">
    <citation type="submission" date="2017-09" db="EMBL/GenBank/DDBJ databases">
        <title>Depth-based differentiation of microbial function through sediment-hosted aquifers and enrichment of novel symbionts in the deep terrestrial subsurface.</title>
        <authorList>
            <person name="Probst A.J."/>
            <person name="Ladd B."/>
            <person name="Jarett J.K."/>
            <person name="Geller-Mcgrath D.E."/>
            <person name="Sieber C.M.K."/>
            <person name="Emerson J.B."/>
            <person name="Anantharaman K."/>
            <person name="Thomas B.C."/>
            <person name="Malmstrom R."/>
            <person name="Stieglmeier M."/>
            <person name="Klingl A."/>
            <person name="Woyke T."/>
            <person name="Ryan C.M."/>
            <person name="Banfield J.F."/>
        </authorList>
    </citation>
    <scope>NUCLEOTIDE SEQUENCE [LARGE SCALE GENOMIC DNA]</scope>
</reference>
<dbReference type="Pfam" id="PF01408">
    <property type="entry name" value="GFO_IDH_MocA"/>
    <property type="match status" value="1"/>
</dbReference>
<dbReference type="SUPFAM" id="SSF51735">
    <property type="entry name" value="NAD(P)-binding Rossmann-fold domains"/>
    <property type="match status" value="1"/>
</dbReference>
<dbReference type="Pfam" id="PF22725">
    <property type="entry name" value="GFO_IDH_MocA_C3"/>
    <property type="match status" value="1"/>
</dbReference>
<dbReference type="PANTHER" id="PTHR43249:SF1">
    <property type="entry name" value="D-GLUCOSIDE 3-DEHYDROGENASE"/>
    <property type="match status" value="1"/>
</dbReference>
<dbReference type="InterPro" id="IPR036291">
    <property type="entry name" value="NAD(P)-bd_dom_sf"/>
</dbReference>
<dbReference type="Proteomes" id="UP000228886">
    <property type="component" value="Unassembled WGS sequence"/>
</dbReference>
<dbReference type="PANTHER" id="PTHR43249">
    <property type="entry name" value="UDP-N-ACETYL-2-AMINO-2-DEOXY-D-GLUCURONATE OXIDASE"/>
    <property type="match status" value="1"/>
</dbReference>
<evidence type="ECO:0000259" key="2">
    <source>
        <dbReference type="Pfam" id="PF22725"/>
    </source>
</evidence>
<dbReference type="InterPro" id="IPR055170">
    <property type="entry name" value="GFO_IDH_MocA-like_dom"/>
</dbReference>
<dbReference type="AlphaFoldDB" id="A0A2M7E6W1"/>
<feature type="domain" description="GFO/IDH/MocA-like oxidoreductase" evidence="2">
    <location>
        <begin position="151"/>
        <end position="231"/>
    </location>
</feature>
<dbReference type="EMBL" id="PETL01000352">
    <property type="protein sequence ID" value="PIV63454.1"/>
    <property type="molecule type" value="Genomic_DNA"/>
</dbReference>
<proteinExistence type="predicted"/>
<organism evidence="3 4">
    <name type="scientific">bacterium (Candidatus Ratteibacteria) CG01_land_8_20_14_3_00_40_19</name>
    <dbReference type="NCBI Taxonomy" id="2014290"/>
    <lineage>
        <taxon>Bacteria</taxon>
        <taxon>Candidatus Ratteibacteria</taxon>
    </lineage>
</organism>
<dbReference type="InterPro" id="IPR052515">
    <property type="entry name" value="Gfo/Idh/MocA_Oxidoreductase"/>
</dbReference>
<dbReference type="SUPFAM" id="SSF55347">
    <property type="entry name" value="Glyceraldehyde-3-phosphate dehydrogenase-like, C-terminal domain"/>
    <property type="match status" value="1"/>
</dbReference>
<protein>
    <submittedName>
        <fullName evidence="3">Oxidoreductase</fullName>
    </submittedName>
</protein>
<evidence type="ECO:0000259" key="1">
    <source>
        <dbReference type="Pfam" id="PF01408"/>
    </source>
</evidence>
<accession>A0A2M7E6W1</accession>
<dbReference type="GO" id="GO:0000166">
    <property type="term" value="F:nucleotide binding"/>
    <property type="evidence" value="ECO:0007669"/>
    <property type="project" value="InterPro"/>
</dbReference>